<comment type="similarity">
    <text evidence="1">Belongs to the CdaR family.</text>
</comment>
<dbReference type="InterPro" id="IPR012914">
    <property type="entry name" value="PucR_dom"/>
</dbReference>
<dbReference type="PANTHER" id="PTHR33744:SF7">
    <property type="entry name" value="PUCR FAMILY TRANSCRIPTIONAL REGULATOR"/>
    <property type="match status" value="1"/>
</dbReference>
<dbReference type="Pfam" id="PF13556">
    <property type="entry name" value="HTH_30"/>
    <property type="match status" value="1"/>
</dbReference>
<gene>
    <name evidence="5" type="ORF">HH308_17935</name>
</gene>
<accession>A0A848L662</accession>
<sequence>MTMTVRQLAARTKLGLSIVAGSSGAGRTVSWAHAIELLDPTPWLSGGELVMTTGIALPDDVAGQRDYVYRLADAGVAALAIDTGTTLRDIPQAIIDAADDRDFTVLRVPAQTPFIAVSRTVIDDLAADQLRTVQEVVDGQELLARAAARGGLTVLVETLSNRLAASVCVVDRSGGQIARSGELTDLRRRVVERLDAESGRIGGARVLAEDRWIITINPLPATGDPHGYLAVASPTALDAAGRLLVGHAVSLLSLEMAKPTGILDAESRLRTAALALLRSGGELDRRLSQQLGFPNDPQVVVVFVAAGALSADVVREVIQRPVDTAGDPYLLETLDDGVALVVSSDAADRISAATADAAQRGLSRRVRIGISRPTMLSTVRTVVGQARAAAHARDEVGARPAHIDDIGTLALLLGQPAESRSALITSSGLQSLIDYDAANATTLVTTLHAYLRYGGQWDTSANSLGIHRHTMRNRIRKISEVTGHDVDDAQHRSELWLALQARELE</sequence>
<dbReference type="InterPro" id="IPR041522">
    <property type="entry name" value="CdaR_GGDEF"/>
</dbReference>
<dbReference type="Proteomes" id="UP000550729">
    <property type="component" value="Unassembled WGS sequence"/>
</dbReference>
<dbReference type="AlphaFoldDB" id="A0A848L662"/>
<dbReference type="PANTHER" id="PTHR33744">
    <property type="entry name" value="CARBOHYDRATE DIACID REGULATOR"/>
    <property type="match status" value="1"/>
</dbReference>
<evidence type="ECO:0000313" key="5">
    <source>
        <dbReference type="EMBL" id="NMO03098.1"/>
    </source>
</evidence>
<reference evidence="5 6" key="1">
    <citation type="submission" date="2020-04" db="EMBL/GenBank/DDBJ databases">
        <title>Gordonia sp. nov. TBRC 11910.</title>
        <authorList>
            <person name="Suriyachadkun C."/>
        </authorList>
    </citation>
    <scope>NUCLEOTIDE SEQUENCE [LARGE SCALE GENOMIC DNA]</scope>
    <source>
        <strain evidence="5 6">TBRC 11910</strain>
    </source>
</reference>
<proteinExistence type="inferred from homology"/>
<keyword evidence="6" id="KW-1185">Reference proteome</keyword>
<feature type="domain" description="Purine catabolism PurC-like" evidence="2">
    <location>
        <begin position="11"/>
        <end position="124"/>
    </location>
</feature>
<dbReference type="InterPro" id="IPR042070">
    <property type="entry name" value="PucR_C-HTH_sf"/>
</dbReference>
<evidence type="ECO:0000259" key="4">
    <source>
        <dbReference type="Pfam" id="PF17853"/>
    </source>
</evidence>
<feature type="domain" description="PucR C-terminal helix-turn-helix" evidence="3">
    <location>
        <begin position="443"/>
        <end position="501"/>
    </location>
</feature>
<dbReference type="Pfam" id="PF17853">
    <property type="entry name" value="GGDEF_2"/>
    <property type="match status" value="1"/>
</dbReference>
<name>A0A848L662_9ACTN</name>
<protein>
    <submittedName>
        <fullName evidence="5">PucR family transcriptional regulator</fullName>
    </submittedName>
</protein>
<evidence type="ECO:0000313" key="6">
    <source>
        <dbReference type="Proteomes" id="UP000550729"/>
    </source>
</evidence>
<dbReference type="InterPro" id="IPR051448">
    <property type="entry name" value="CdaR-like_regulators"/>
</dbReference>
<dbReference type="Gene3D" id="1.10.10.2840">
    <property type="entry name" value="PucR C-terminal helix-turn-helix domain"/>
    <property type="match status" value="1"/>
</dbReference>
<comment type="caution">
    <text evidence="5">The sequence shown here is derived from an EMBL/GenBank/DDBJ whole genome shotgun (WGS) entry which is preliminary data.</text>
</comment>
<dbReference type="InterPro" id="IPR025736">
    <property type="entry name" value="PucR_C-HTH_dom"/>
</dbReference>
<dbReference type="EMBL" id="JABBNB010000020">
    <property type="protein sequence ID" value="NMO03098.1"/>
    <property type="molecule type" value="Genomic_DNA"/>
</dbReference>
<dbReference type="Pfam" id="PF07905">
    <property type="entry name" value="PucR"/>
    <property type="match status" value="1"/>
</dbReference>
<evidence type="ECO:0000259" key="2">
    <source>
        <dbReference type="Pfam" id="PF07905"/>
    </source>
</evidence>
<evidence type="ECO:0000259" key="3">
    <source>
        <dbReference type="Pfam" id="PF13556"/>
    </source>
</evidence>
<feature type="domain" description="CdaR GGDEF-like" evidence="4">
    <location>
        <begin position="286"/>
        <end position="391"/>
    </location>
</feature>
<evidence type="ECO:0000256" key="1">
    <source>
        <dbReference type="ARBA" id="ARBA00006754"/>
    </source>
</evidence>
<organism evidence="5 6">
    <name type="scientific">Gordonia asplenii</name>
    <dbReference type="NCBI Taxonomy" id="2725283"/>
    <lineage>
        <taxon>Bacteria</taxon>
        <taxon>Bacillati</taxon>
        <taxon>Actinomycetota</taxon>
        <taxon>Actinomycetes</taxon>
        <taxon>Mycobacteriales</taxon>
        <taxon>Gordoniaceae</taxon>
        <taxon>Gordonia</taxon>
    </lineage>
</organism>